<dbReference type="PANTHER" id="PTHR43773:SF1">
    <property type="entry name" value="MAGNESIUM TRANSPORTER MGTE"/>
    <property type="match status" value="1"/>
</dbReference>
<dbReference type="SUPFAM" id="SSF158791">
    <property type="entry name" value="MgtE N-terminal domain-like"/>
    <property type="match status" value="1"/>
</dbReference>
<dbReference type="InterPro" id="IPR038076">
    <property type="entry name" value="MgtE_N_sf"/>
</dbReference>
<dbReference type="PROSITE" id="PS51371">
    <property type="entry name" value="CBS"/>
    <property type="match status" value="2"/>
</dbReference>
<evidence type="ECO:0000313" key="4">
    <source>
        <dbReference type="EMBL" id="CAJ35130.1"/>
    </source>
</evidence>
<accession>Q0W8Z6</accession>
<organism evidence="4 5">
    <name type="scientific">Methanocella arvoryzae (strain DSM 22066 / NBRC 105507 / MRE50)</name>
    <dbReference type="NCBI Taxonomy" id="351160"/>
    <lineage>
        <taxon>Archaea</taxon>
        <taxon>Methanobacteriati</taxon>
        <taxon>Methanobacteriota</taxon>
        <taxon>Stenosarchaea group</taxon>
        <taxon>Methanomicrobia</taxon>
        <taxon>Methanocellales</taxon>
        <taxon>Methanocellaceae</taxon>
        <taxon>Methanocella</taxon>
    </lineage>
</organism>
<dbReference type="GO" id="GO:0015095">
    <property type="term" value="F:magnesium ion transmembrane transporter activity"/>
    <property type="evidence" value="ECO:0007669"/>
    <property type="project" value="InterPro"/>
</dbReference>
<dbReference type="STRING" id="351160.LRC110"/>
<dbReference type="SUPFAM" id="SSF54631">
    <property type="entry name" value="CBS-domain pair"/>
    <property type="match status" value="1"/>
</dbReference>
<dbReference type="eggNOG" id="arCOG00634">
    <property type="taxonomic scope" value="Archaea"/>
</dbReference>
<dbReference type="Proteomes" id="UP000000663">
    <property type="component" value="Chromosome"/>
</dbReference>
<dbReference type="AlphaFoldDB" id="Q0W8Z6"/>
<feature type="domain" description="CBS" evidence="3">
    <location>
        <begin position="380"/>
        <end position="439"/>
    </location>
</feature>
<dbReference type="GeneID" id="5142922"/>
<dbReference type="Pfam" id="PF00571">
    <property type="entry name" value="CBS"/>
    <property type="match status" value="2"/>
</dbReference>
<dbReference type="EMBL" id="AM114193">
    <property type="protein sequence ID" value="CAJ35130.1"/>
    <property type="molecule type" value="Genomic_DNA"/>
</dbReference>
<sequence length="455" mass="50777">MSLSKSVSSIISSLPASAAFRGPEGQSIENVAYFSTFQGQKVIDSEGRVLGRIKDFAITPGESLLEVSRIVYMSNILRDSITVPMASVASFDGSFRLKIPREEIPPGKLSEHEMLIVETILDKQIVDIDGLKVVRVNDVLLTRVKDKLCVVGVDVGFKGILRRLGLGWVSGRLLTGMPDNLIAWSYIDPLDPGLRRIHLKIPRKKIGDLHPADIADIIEELDRKEQLLILESLGDEKAAETLEEVEPDVQAKIVKHMDSDDVADILENMNPDDAADVIHMMPREKACEVLKLMDEEEASDVKELLRYSHRSAGGLMTNEFISIPIKSRVADAFDRLRELGSEVDMIYYVYVLDDKERLTGVLSLRDLLLSKPEQCVSEVMKSEILRVLPDTTGDEVANLLSKYDLLAIPVTDNEGVMLGVVTFDDALEDVLPEDLRKQLPQNYRMIRKVHRGHGP</sequence>
<protein>
    <submittedName>
        <fullName evidence="4">Predicted cation transporter</fullName>
    </submittedName>
</protein>
<evidence type="ECO:0000313" key="5">
    <source>
        <dbReference type="Proteomes" id="UP000000663"/>
    </source>
</evidence>
<dbReference type="RefSeq" id="WP_012037357.1">
    <property type="nucleotide sequence ID" value="NC_009464.1"/>
</dbReference>
<dbReference type="InterPro" id="IPR046342">
    <property type="entry name" value="CBS_dom_sf"/>
</dbReference>
<dbReference type="Pfam" id="PF03448">
    <property type="entry name" value="MgtE_N"/>
    <property type="match status" value="1"/>
</dbReference>
<evidence type="ECO:0000256" key="2">
    <source>
        <dbReference type="PROSITE-ProRule" id="PRU00703"/>
    </source>
</evidence>
<reference evidence="4 5" key="1">
    <citation type="journal article" date="2006" name="Science">
        <title>Genome of rice cluster I archaea -- the key methane producers in the rice rhizosphere.</title>
        <authorList>
            <person name="Erkel C."/>
            <person name="Kube M."/>
            <person name="Reinhardt R."/>
            <person name="Liesack W."/>
        </authorList>
    </citation>
    <scope>NUCLEOTIDE SEQUENCE [LARGE SCALE GENOMIC DNA]</scope>
    <source>
        <strain evidence="5">DSM 22066 / NBRC 105507 / MRE50</strain>
    </source>
</reference>
<dbReference type="PANTHER" id="PTHR43773">
    <property type="entry name" value="MAGNESIUM TRANSPORTER MGTE"/>
    <property type="match status" value="1"/>
</dbReference>
<dbReference type="PATRIC" id="fig|351160.9.peg.3131"/>
<dbReference type="CDD" id="cd04606">
    <property type="entry name" value="CBS_pair_Mg_transporter"/>
    <property type="match status" value="1"/>
</dbReference>
<dbReference type="OrthoDB" id="147899at2157"/>
<keyword evidence="5" id="KW-1185">Reference proteome</keyword>
<dbReference type="SMART" id="SM00116">
    <property type="entry name" value="CBS"/>
    <property type="match status" value="2"/>
</dbReference>
<dbReference type="InterPro" id="IPR006668">
    <property type="entry name" value="Mg_transptr_MgtE_intracell_dom"/>
</dbReference>
<dbReference type="GO" id="GO:0016020">
    <property type="term" value="C:membrane"/>
    <property type="evidence" value="ECO:0007669"/>
    <property type="project" value="InterPro"/>
</dbReference>
<keyword evidence="2" id="KW-0129">CBS domain</keyword>
<dbReference type="Gene3D" id="3.10.580.10">
    <property type="entry name" value="CBS-domain"/>
    <property type="match status" value="1"/>
</dbReference>
<proteinExistence type="predicted"/>
<dbReference type="InterPro" id="IPR006669">
    <property type="entry name" value="MgtE_transporter"/>
</dbReference>
<dbReference type="GO" id="GO:0009086">
    <property type="term" value="P:methionine biosynthetic process"/>
    <property type="evidence" value="ECO:0007669"/>
    <property type="project" value="UniProtKB-KW"/>
</dbReference>
<keyword evidence="1" id="KW-0028">Amino-acid biosynthesis</keyword>
<dbReference type="InterPro" id="IPR000644">
    <property type="entry name" value="CBS_dom"/>
</dbReference>
<dbReference type="SMART" id="SM00924">
    <property type="entry name" value="MgtE_N"/>
    <property type="match status" value="1"/>
</dbReference>
<keyword evidence="1" id="KW-0486">Methionine biosynthesis</keyword>
<dbReference type="KEGG" id="rci:LRC110"/>
<evidence type="ECO:0000259" key="3">
    <source>
        <dbReference type="PROSITE" id="PS51371"/>
    </source>
</evidence>
<gene>
    <name evidence="4" type="ORF">LRC110</name>
</gene>
<evidence type="ECO:0000256" key="1">
    <source>
        <dbReference type="ARBA" id="ARBA00023167"/>
    </source>
</evidence>
<feature type="domain" description="CBS" evidence="3">
    <location>
        <begin position="316"/>
        <end position="378"/>
    </location>
</feature>
<name>Q0W8Z6_METAR</name>
<dbReference type="Gene3D" id="1.25.60.10">
    <property type="entry name" value="MgtE N-terminal domain-like"/>
    <property type="match status" value="1"/>
</dbReference>